<dbReference type="PROSITE" id="PS50949">
    <property type="entry name" value="HTH_GNTR"/>
    <property type="match status" value="1"/>
</dbReference>
<name>A0A369B124_9ENTE</name>
<proteinExistence type="predicted"/>
<accession>A0A369B124</accession>
<dbReference type="PANTHER" id="PTHR30146">
    <property type="entry name" value="LACI-RELATED TRANSCRIPTIONAL REPRESSOR"/>
    <property type="match status" value="1"/>
</dbReference>
<dbReference type="SMART" id="SM00345">
    <property type="entry name" value="HTH_GNTR"/>
    <property type="match status" value="1"/>
</dbReference>
<dbReference type="AlphaFoldDB" id="A0A369B124"/>
<dbReference type="InterPro" id="IPR000524">
    <property type="entry name" value="Tscrpt_reg_HTH_GntR"/>
</dbReference>
<dbReference type="InterPro" id="IPR028082">
    <property type="entry name" value="Peripla_BP_I"/>
</dbReference>
<keyword evidence="5" id="KW-1185">Reference proteome</keyword>
<dbReference type="Gene3D" id="3.40.50.2300">
    <property type="match status" value="2"/>
</dbReference>
<dbReference type="Gene3D" id="1.10.10.10">
    <property type="entry name" value="Winged helix-like DNA-binding domain superfamily/Winged helix DNA-binding domain"/>
    <property type="match status" value="1"/>
</dbReference>
<gene>
    <name evidence="4" type="ORF">CBF32_00385</name>
</gene>
<dbReference type="SUPFAM" id="SSF46785">
    <property type="entry name" value="Winged helix' DNA-binding domain"/>
    <property type="match status" value="1"/>
</dbReference>
<dbReference type="PRINTS" id="PR00035">
    <property type="entry name" value="HTHGNTR"/>
</dbReference>
<dbReference type="CDD" id="cd07377">
    <property type="entry name" value="WHTH_GntR"/>
    <property type="match status" value="1"/>
</dbReference>
<dbReference type="InterPro" id="IPR046335">
    <property type="entry name" value="LacI/GalR-like_sensor"/>
</dbReference>
<evidence type="ECO:0000256" key="2">
    <source>
        <dbReference type="ARBA" id="ARBA00023125"/>
    </source>
</evidence>
<dbReference type="PANTHER" id="PTHR30146:SF24">
    <property type="entry name" value="XYLOSE OPERON REGULATORY PROTEIN"/>
    <property type="match status" value="1"/>
</dbReference>
<organism evidence="4 5">
    <name type="scientific">Vagococcus fluvialis</name>
    <dbReference type="NCBI Taxonomy" id="2738"/>
    <lineage>
        <taxon>Bacteria</taxon>
        <taxon>Bacillati</taxon>
        <taxon>Bacillota</taxon>
        <taxon>Bacilli</taxon>
        <taxon>Lactobacillales</taxon>
        <taxon>Enterococcaceae</taxon>
        <taxon>Vagococcus</taxon>
    </lineage>
</organism>
<evidence type="ECO:0000313" key="4">
    <source>
        <dbReference type="EMBL" id="RSU05489.1"/>
    </source>
</evidence>
<dbReference type="GO" id="GO:0003700">
    <property type="term" value="F:DNA-binding transcription factor activity"/>
    <property type="evidence" value="ECO:0007669"/>
    <property type="project" value="InterPro"/>
</dbReference>
<keyword evidence="1" id="KW-0805">Transcription regulation</keyword>
<evidence type="ECO:0000256" key="1">
    <source>
        <dbReference type="ARBA" id="ARBA00023015"/>
    </source>
</evidence>
<dbReference type="Proteomes" id="UP000288197">
    <property type="component" value="Unassembled WGS sequence"/>
</dbReference>
<dbReference type="CDD" id="cd06267">
    <property type="entry name" value="PBP1_LacI_sugar_binding-like"/>
    <property type="match status" value="1"/>
</dbReference>
<reference evidence="4 5" key="1">
    <citation type="submission" date="2017-05" db="EMBL/GenBank/DDBJ databases">
        <title>Vagococcus spp. assemblies.</title>
        <authorList>
            <person name="Gulvik C.A."/>
        </authorList>
    </citation>
    <scope>NUCLEOTIDE SEQUENCE [LARGE SCALE GENOMIC DNA]</scope>
    <source>
        <strain evidence="4 5">NCFB 2497</strain>
    </source>
</reference>
<dbReference type="GeneID" id="63145634"/>
<evidence type="ECO:0000256" key="3">
    <source>
        <dbReference type="ARBA" id="ARBA00023163"/>
    </source>
</evidence>
<dbReference type="InterPro" id="IPR036390">
    <property type="entry name" value="WH_DNA-bd_sf"/>
</dbReference>
<comment type="caution">
    <text evidence="4">The sequence shown here is derived from an EMBL/GenBank/DDBJ whole genome shotgun (WGS) entry which is preliminary data.</text>
</comment>
<dbReference type="SUPFAM" id="SSF53822">
    <property type="entry name" value="Periplasmic binding protein-like I"/>
    <property type="match status" value="1"/>
</dbReference>
<protein>
    <submittedName>
        <fullName evidence="4">Uncharacterized protein</fullName>
    </submittedName>
</protein>
<dbReference type="InterPro" id="IPR036388">
    <property type="entry name" value="WH-like_DNA-bd_sf"/>
</dbReference>
<dbReference type="Pfam" id="PF13377">
    <property type="entry name" value="Peripla_BP_3"/>
    <property type="match status" value="1"/>
</dbReference>
<sequence>MVSKPLYKQILDDLVEDIINGTYKENDQLPTELELAEKYNVSRITSKRALTELEAIGLISRIRGKGSFVKKREANKVAKEPSKNILLIFPFLSEENTGLGEYTQGILEELQSKDYQLLVQTENFLIDTPINEIVSNYVGVIYYPQKNLVNLEVLYQLYLNDIPIILLDKFFHGVPFSSVTANNLIGGKLATNHLIEEGHEKIAFASLTGEIDISSVRDRYLGYLNALHEADILDSFHLTQQLDQTKEAYLDYIVTQINEHQITAIVLENDVLAVQLINHLHQVKIDIPEKVAIVGFDNIQASSLIQPGLTTIEQNFVEIGRVACQMVLDQLETGSKTEIHQKTEVKLIIRDSSSLKERK</sequence>
<dbReference type="RefSeq" id="WP_114288890.1">
    <property type="nucleotide sequence ID" value="NZ_CP122523.1"/>
</dbReference>
<evidence type="ECO:0000313" key="5">
    <source>
        <dbReference type="Proteomes" id="UP000288197"/>
    </source>
</evidence>
<dbReference type="EMBL" id="NGJX01000001">
    <property type="protein sequence ID" value="RSU05489.1"/>
    <property type="molecule type" value="Genomic_DNA"/>
</dbReference>
<dbReference type="Pfam" id="PF00392">
    <property type="entry name" value="GntR"/>
    <property type="match status" value="1"/>
</dbReference>
<keyword evidence="3" id="KW-0804">Transcription</keyword>
<keyword evidence="2" id="KW-0238">DNA-binding</keyword>
<dbReference type="OrthoDB" id="9813468at2"/>
<dbReference type="GO" id="GO:0000976">
    <property type="term" value="F:transcription cis-regulatory region binding"/>
    <property type="evidence" value="ECO:0007669"/>
    <property type="project" value="TreeGrafter"/>
</dbReference>